<dbReference type="Proteomes" id="UP001419910">
    <property type="component" value="Unassembled WGS sequence"/>
</dbReference>
<feature type="compositionally biased region" description="Low complexity" evidence="1">
    <location>
        <begin position="9"/>
        <end position="21"/>
    </location>
</feature>
<gene>
    <name evidence="2" type="ORF">ABC974_12470</name>
</gene>
<dbReference type="RefSeq" id="WP_343889342.1">
    <property type="nucleotide sequence ID" value="NZ_BAAAEH010000021.1"/>
</dbReference>
<protein>
    <recommendedName>
        <fullName evidence="4">DUF1631 family protein</fullName>
    </recommendedName>
</protein>
<accession>A0ABU9Y3Q6</accession>
<comment type="caution">
    <text evidence="2">The sequence shown here is derived from an EMBL/GenBank/DDBJ whole genome shotgun (WGS) entry which is preliminary data.</text>
</comment>
<feature type="compositionally biased region" description="Pro residues" evidence="1">
    <location>
        <begin position="517"/>
        <end position="528"/>
    </location>
</feature>
<reference evidence="2 3" key="1">
    <citation type="submission" date="2024-05" db="EMBL/GenBank/DDBJ databases">
        <authorList>
            <person name="Liu Q."/>
            <person name="Xin Y.-H."/>
        </authorList>
    </citation>
    <scope>NUCLEOTIDE SEQUENCE [LARGE SCALE GENOMIC DNA]</scope>
    <source>
        <strain evidence="2 3">CGMCC 1.10181</strain>
    </source>
</reference>
<feature type="region of interest" description="Disordered" evidence="1">
    <location>
        <begin position="516"/>
        <end position="541"/>
    </location>
</feature>
<name>A0ABU9Y3Q6_9SPHN</name>
<sequence>MTFMWRNRAGPGAEDADQADPAAEAAAIGRLRRVVNRVEQVEPPAAPTEAAPSRFAATDLMANAFAVLGVDLDASAEAISDAVDTLSFEPGHDPEALNAARARLMSARDRLAEELGWLPEPSPALRAQLRPALVAGDVVAVTAVRDATIGLARLNLSLALAICLPGEIDRATRVLVDGQAWDTNVTLGLLGEARARAGFRAIDDDIFDRAIQARAAAMAQALAPLFAASTTARTALTKAMQAAPPSLAGFGAMFLDEVMRCYAAAIDPALEQAQARITAATEALIARPGDHAQATALTTSFDLWSSLRRPIQVHEAARGLDDPASARIFEAVRGLTVTLSNDHNDYDIALRLARALISSFALVPFHRAALERELPTLIGNVSGKRLRQLCAKALAHYAVFAREVQAGGLGGTAGLAGQLASIFADSLESSPDNRGAFFMIVRGLAVDLFNDLRDRRTAVAVAQWLLSQGPPAKERAQLESDLAQLGGQPMGSAAPIEPVPNPGGFGRANRCGATAPAAPPPWVRPPDAVPEWQPTRSRRKRGSSGLATIVIAFFVLMSFCSRPHTPRHTSWVDQHDNSSHYIPRAPTPYRGVDDAVAERIRADNERLRSGQGEEPVIVPGQPMSDAQPLPPTPLDPNQSTLPPDPNRVPGATR</sequence>
<proteinExistence type="predicted"/>
<evidence type="ECO:0000256" key="1">
    <source>
        <dbReference type="SAM" id="MobiDB-lite"/>
    </source>
</evidence>
<evidence type="ECO:0000313" key="2">
    <source>
        <dbReference type="EMBL" id="MEN2790445.1"/>
    </source>
</evidence>
<dbReference type="EMBL" id="JBDIME010000009">
    <property type="protein sequence ID" value="MEN2790445.1"/>
    <property type="molecule type" value="Genomic_DNA"/>
</dbReference>
<keyword evidence="3" id="KW-1185">Reference proteome</keyword>
<evidence type="ECO:0008006" key="4">
    <source>
        <dbReference type="Google" id="ProtNLM"/>
    </source>
</evidence>
<organism evidence="2 3">
    <name type="scientific">Sphingomonas oligophenolica</name>
    <dbReference type="NCBI Taxonomy" id="301154"/>
    <lineage>
        <taxon>Bacteria</taxon>
        <taxon>Pseudomonadati</taxon>
        <taxon>Pseudomonadota</taxon>
        <taxon>Alphaproteobacteria</taxon>
        <taxon>Sphingomonadales</taxon>
        <taxon>Sphingomonadaceae</taxon>
        <taxon>Sphingomonas</taxon>
    </lineage>
</organism>
<feature type="region of interest" description="Disordered" evidence="1">
    <location>
        <begin position="604"/>
        <end position="653"/>
    </location>
</feature>
<feature type="region of interest" description="Disordered" evidence="1">
    <location>
        <begin position="567"/>
        <end position="590"/>
    </location>
</feature>
<feature type="region of interest" description="Disordered" evidence="1">
    <location>
        <begin position="1"/>
        <end position="21"/>
    </location>
</feature>
<evidence type="ECO:0000313" key="3">
    <source>
        <dbReference type="Proteomes" id="UP001419910"/>
    </source>
</evidence>